<dbReference type="PANTHER" id="PTHR24421">
    <property type="entry name" value="NITRATE/NITRITE SENSOR PROTEIN NARX-RELATED"/>
    <property type="match status" value="1"/>
</dbReference>
<dbReference type="InterPro" id="IPR011712">
    <property type="entry name" value="Sig_transdc_His_kin_sub3_dim/P"/>
</dbReference>
<feature type="transmembrane region" description="Helical" evidence="9">
    <location>
        <begin position="63"/>
        <end position="80"/>
    </location>
</feature>
<evidence type="ECO:0000256" key="8">
    <source>
        <dbReference type="ARBA" id="ARBA00023012"/>
    </source>
</evidence>
<keyword evidence="13" id="KW-1185">Reference proteome</keyword>
<evidence type="ECO:0000256" key="3">
    <source>
        <dbReference type="ARBA" id="ARBA00022553"/>
    </source>
</evidence>
<feature type="transmembrane region" description="Helical" evidence="9">
    <location>
        <begin position="86"/>
        <end position="103"/>
    </location>
</feature>
<proteinExistence type="predicted"/>
<keyword evidence="3" id="KW-0597">Phosphoprotein</keyword>
<evidence type="ECO:0000259" key="10">
    <source>
        <dbReference type="Pfam" id="PF02518"/>
    </source>
</evidence>
<evidence type="ECO:0000256" key="1">
    <source>
        <dbReference type="ARBA" id="ARBA00000085"/>
    </source>
</evidence>
<dbReference type="InterPro" id="IPR050482">
    <property type="entry name" value="Sensor_HK_TwoCompSys"/>
</dbReference>
<keyword evidence="9" id="KW-0812">Transmembrane</keyword>
<keyword evidence="9" id="KW-0472">Membrane</keyword>
<feature type="transmembrane region" description="Helical" evidence="9">
    <location>
        <begin position="108"/>
        <end position="125"/>
    </location>
</feature>
<dbReference type="CDD" id="cd16917">
    <property type="entry name" value="HATPase_UhpB-NarQ-NarX-like"/>
    <property type="match status" value="1"/>
</dbReference>
<accession>A0ABX7E7Q3</accession>
<protein>
    <recommendedName>
        <fullName evidence="2">histidine kinase</fullName>
        <ecNumber evidence="2">2.7.13.3</ecNumber>
    </recommendedName>
</protein>
<dbReference type="Gene3D" id="3.30.565.10">
    <property type="entry name" value="Histidine kinase-like ATPase, C-terminal domain"/>
    <property type="match status" value="1"/>
</dbReference>
<keyword evidence="7" id="KW-0067">ATP-binding</keyword>
<comment type="catalytic activity">
    <reaction evidence="1">
        <text>ATP + protein L-histidine = ADP + protein N-phospho-L-histidine.</text>
        <dbReference type="EC" id="2.7.13.3"/>
    </reaction>
</comment>
<sequence>MKNLSFVLLSSTRVIMFLLLSSFHFQLNSEHDFWKLLYTIGAMVLFVGSHFIQFLTKNPRIKLICVSIDFLLSAGFGALFPKDSGLLYLIFFGVISTTVFLVFENKTILRIFLLALVVSWMAISYEKYVVNGEFSLSNNLLSIMYVVYGAVVGSLIRNLLRARETISNQFEQLNDSHEALRIAHDHLNDYSKQVEELTVIRERNQIAREIHDTVGHKMTALLVQLQLAKEVVTIQPERSKDILQTCEVLTRESLNEIRLSVRTLKEEDNLKVSFLHVLREMLHDFSNLSGLEAQLTINGDPSLVPPSLQPTIKRIVQESLTNAKRHGLATQCHVSINILNQGIELEIEDNGQGAQNIVPGFGLINMKERIMEHGGTILFKSNEEKGFSVFVQFPLKILKWGSVGVIE</sequence>
<evidence type="ECO:0000256" key="7">
    <source>
        <dbReference type="ARBA" id="ARBA00022840"/>
    </source>
</evidence>
<feature type="transmembrane region" description="Helical" evidence="9">
    <location>
        <begin position="33"/>
        <end position="56"/>
    </location>
</feature>
<dbReference type="Pfam" id="PF07730">
    <property type="entry name" value="HisKA_3"/>
    <property type="match status" value="1"/>
</dbReference>
<evidence type="ECO:0000256" key="2">
    <source>
        <dbReference type="ARBA" id="ARBA00012438"/>
    </source>
</evidence>
<organism evidence="12 13">
    <name type="scientific">Heyndrickxia vini</name>
    <dbReference type="NCBI Taxonomy" id="1476025"/>
    <lineage>
        <taxon>Bacteria</taxon>
        <taxon>Bacillati</taxon>
        <taxon>Bacillota</taxon>
        <taxon>Bacilli</taxon>
        <taxon>Bacillales</taxon>
        <taxon>Bacillaceae</taxon>
        <taxon>Heyndrickxia</taxon>
    </lineage>
</organism>
<gene>
    <name evidence="12" type="ORF">I5776_10475</name>
</gene>
<dbReference type="RefSeq" id="WP_202780545.1">
    <property type="nucleotide sequence ID" value="NZ_CP065425.1"/>
</dbReference>
<feature type="domain" description="Signal transduction histidine kinase subgroup 3 dimerisation and phosphoacceptor" evidence="11">
    <location>
        <begin position="202"/>
        <end position="267"/>
    </location>
</feature>
<evidence type="ECO:0000256" key="6">
    <source>
        <dbReference type="ARBA" id="ARBA00022777"/>
    </source>
</evidence>
<evidence type="ECO:0000313" key="12">
    <source>
        <dbReference type="EMBL" id="QQZ11276.1"/>
    </source>
</evidence>
<name>A0ABX7E7Q3_9BACI</name>
<feature type="transmembrane region" description="Helical" evidence="9">
    <location>
        <begin position="7"/>
        <end position="27"/>
    </location>
</feature>
<dbReference type="Proteomes" id="UP000595691">
    <property type="component" value="Chromosome"/>
</dbReference>
<keyword evidence="5" id="KW-0547">Nucleotide-binding</keyword>
<dbReference type="PANTHER" id="PTHR24421:SF10">
    <property type="entry name" value="NITRATE_NITRITE SENSOR PROTEIN NARQ"/>
    <property type="match status" value="1"/>
</dbReference>
<keyword evidence="6 12" id="KW-0418">Kinase</keyword>
<dbReference type="EMBL" id="CP065425">
    <property type="protein sequence ID" value="QQZ11276.1"/>
    <property type="molecule type" value="Genomic_DNA"/>
</dbReference>
<evidence type="ECO:0000259" key="11">
    <source>
        <dbReference type="Pfam" id="PF07730"/>
    </source>
</evidence>
<evidence type="ECO:0000256" key="5">
    <source>
        <dbReference type="ARBA" id="ARBA00022741"/>
    </source>
</evidence>
<reference evidence="12 13" key="1">
    <citation type="submission" date="2020-11" db="EMBL/GenBank/DDBJ databases">
        <title>Taxonomic evaluation of the Bacillus sporothermodurans group of bacteria based on whole genome sequences.</title>
        <authorList>
            <person name="Fiedler G."/>
            <person name="Herbstmann A.-D."/>
            <person name="Doll E."/>
            <person name="Wenning M."/>
            <person name="Brinks E."/>
            <person name="Kabisch J."/>
            <person name="Breitenwieser F."/>
            <person name="Lappann M."/>
            <person name="Boehnlein C."/>
            <person name="Franz C."/>
        </authorList>
    </citation>
    <scope>NUCLEOTIDE SEQUENCE [LARGE SCALE GENOMIC DNA]</scope>
    <source>
        <strain evidence="12 13">JCM 19841</strain>
    </source>
</reference>
<evidence type="ECO:0000256" key="4">
    <source>
        <dbReference type="ARBA" id="ARBA00022679"/>
    </source>
</evidence>
<keyword evidence="9" id="KW-1133">Transmembrane helix</keyword>
<feature type="domain" description="Histidine kinase/HSP90-like ATPase" evidence="10">
    <location>
        <begin position="310"/>
        <end position="396"/>
    </location>
</feature>
<dbReference type="Pfam" id="PF02518">
    <property type="entry name" value="HATPase_c"/>
    <property type="match status" value="1"/>
</dbReference>
<keyword evidence="4" id="KW-0808">Transferase</keyword>
<evidence type="ECO:0000256" key="9">
    <source>
        <dbReference type="SAM" id="Phobius"/>
    </source>
</evidence>
<keyword evidence="8" id="KW-0902">Two-component regulatory system</keyword>
<evidence type="ECO:0000313" key="13">
    <source>
        <dbReference type="Proteomes" id="UP000595691"/>
    </source>
</evidence>
<dbReference type="InterPro" id="IPR036890">
    <property type="entry name" value="HATPase_C_sf"/>
</dbReference>
<dbReference type="SUPFAM" id="SSF55874">
    <property type="entry name" value="ATPase domain of HSP90 chaperone/DNA topoisomerase II/histidine kinase"/>
    <property type="match status" value="1"/>
</dbReference>
<feature type="transmembrane region" description="Helical" evidence="9">
    <location>
        <begin position="140"/>
        <end position="160"/>
    </location>
</feature>
<dbReference type="GO" id="GO:0016301">
    <property type="term" value="F:kinase activity"/>
    <property type="evidence" value="ECO:0007669"/>
    <property type="project" value="UniProtKB-KW"/>
</dbReference>
<dbReference type="InterPro" id="IPR003594">
    <property type="entry name" value="HATPase_dom"/>
</dbReference>
<dbReference type="EC" id="2.7.13.3" evidence="2"/>
<dbReference type="Gene3D" id="1.20.5.1930">
    <property type="match status" value="1"/>
</dbReference>